<feature type="transmembrane region" description="Helical" evidence="1">
    <location>
        <begin position="292"/>
        <end position="325"/>
    </location>
</feature>
<sequence>MIDYSALPTECPAPFRTALVNTGGVDGVSQPEVPLLPATYRRNYRIESVGNDIVAFLDAELDVKRLNEVHEWLWLVGLPTAPRPLHYQLVKKREIVVTEQLDLHLIWSSSRSASILIKPLPRFLLCPAFWRVHICPRQHLYETALGFLMSYVALIEREVDYNLAIHHGLIPREITWAAWLAFVDEILQASAQAKPFAIDAAATSSIELLKGRPCVNQRFHYGELRLGRLNWIYRLVMGEFRGYLSGCTTYGAFMRDNINSLITLFAYTTIVLSAMQVGLATEPLANDYSFGMASYVFSIFSILAPLACIVAILCIIAVMFVINLARTLRIRRKKKLQGVRV</sequence>
<dbReference type="EMBL" id="ML975254">
    <property type="protein sequence ID" value="KAF1838226.1"/>
    <property type="molecule type" value="Genomic_DNA"/>
</dbReference>
<evidence type="ECO:0000256" key="1">
    <source>
        <dbReference type="SAM" id="Phobius"/>
    </source>
</evidence>
<protein>
    <submittedName>
        <fullName evidence="2">Uncharacterized protein</fullName>
    </submittedName>
</protein>
<name>A0A6A5KTK1_9PLEO</name>
<keyword evidence="1" id="KW-0812">Transmembrane</keyword>
<organism evidence="2 3">
    <name type="scientific">Decorospora gaudefroyi</name>
    <dbReference type="NCBI Taxonomy" id="184978"/>
    <lineage>
        <taxon>Eukaryota</taxon>
        <taxon>Fungi</taxon>
        <taxon>Dikarya</taxon>
        <taxon>Ascomycota</taxon>
        <taxon>Pezizomycotina</taxon>
        <taxon>Dothideomycetes</taxon>
        <taxon>Pleosporomycetidae</taxon>
        <taxon>Pleosporales</taxon>
        <taxon>Pleosporineae</taxon>
        <taxon>Pleosporaceae</taxon>
        <taxon>Decorospora</taxon>
    </lineage>
</organism>
<dbReference type="InterPro" id="IPR046536">
    <property type="entry name" value="DUF6601"/>
</dbReference>
<accession>A0A6A5KTK1</accession>
<dbReference type="PANTHER" id="PTHR34414">
    <property type="entry name" value="HET DOMAIN-CONTAINING PROTEIN-RELATED"/>
    <property type="match status" value="1"/>
</dbReference>
<dbReference type="AlphaFoldDB" id="A0A6A5KTK1"/>
<keyword evidence="1" id="KW-1133">Transmembrane helix</keyword>
<gene>
    <name evidence="2" type="ORF">BDW02DRAFT_576527</name>
</gene>
<dbReference type="Pfam" id="PF20246">
    <property type="entry name" value="DUF6601"/>
    <property type="match status" value="1"/>
</dbReference>
<evidence type="ECO:0000313" key="3">
    <source>
        <dbReference type="Proteomes" id="UP000800040"/>
    </source>
</evidence>
<proteinExistence type="predicted"/>
<feature type="transmembrane region" description="Helical" evidence="1">
    <location>
        <begin position="261"/>
        <end position="280"/>
    </location>
</feature>
<dbReference type="PANTHER" id="PTHR34414:SF1">
    <property type="entry name" value="SUBTILISIN-LIKE SERINE PROTEASE"/>
    <property type="match status" value="1"/>
</dbReference>
<dbReference type="OrthoDB" id="5086500at2759"/>
<keyword evidence="3" id="KW-1185">Reference proteome</keyword>
<dbReference type="Proteomes" id="UP000800040">
    <property type="component" value="Unassembled WGS sequence"/>
</dbReference>
<evidence type="ECO:0000313" key="2">
    <source>
        <dbReference type="EMBL" id="KAF1838226.1"/>
    </source>
</evidence>
<keyword evidence="1" id="KW-0472">Membrane</keyword>
<reference evidence="2" key="1">
    <citation type="submission" date="2020-01" db="EMBL/GenBank/DDBJ databases">
        <authorList>
            <consortium name="DOE Joint Genome Institute"/>
            <person name="Haridas S."/>
            <person name="Albert R."/>
            <person name="Binder M."/>
            <person name="Bloem J."/>
            <person name="Labutti K."/>
            <person name="Salamov A."/>
            <person name="Andreopoulos B."/>
            <person name="Baker S.E."/>
            <person name="Barry K."/>
            <person name="Bills G."/>
            <person name="Bluhm B.H."/>
            <person name="Cannon C."/>
            <person name="Castanera R."/>
            <person name="Culley D.E."/>
            <person name="Daum C."/>
            <person name="Ezra D."/>
            <person name="Gonzalez J.B."/>
            <person name="Henrissat B."/>
            <person name="Kuo A."/>
            <person name="Liang C."/>
            <person name="Lipzen A."/>
            <person name="Lutzoni F."/>
            <person name="Magnuson J."/>
            <person name="Mondo S."/>
            <person name="Nolan M."/>
            <person name="Ohm R."/>
            <person name="Pangilinan J."/>
            <person name="Park H.-J."/>
            <person name="Ramirez L."/>
            <person name="Alfaro M."/>
            <person name="Sun H."/>
            <person name="Tritt A."/>
            <person name="Yoshinaga Y."/>
            <person name="Zwiers L.-H."/>
            <person name="Turgeon B.G."/>
            <person name="Goodwin S.B."/>
            <person name="Spatafora J.W."/>
            <person name="Crous P.W."/>
            <person name="Grigoriev I.V."/>
        </authorList>
    </citation>
    <scope>NUCLEOTIDE SEQUENCE</scope>
    <source>
        <strain evidence="2">P77</strain>
    </source>
</reference>